<dbReference type="GO" id="GO:0004527">
    <property type="term" value="F:exonuclease activity"/>
    <property type="evidence" value="ECO:0007669"/>
    <property type="project" value="UniProtKB-KW"/>
</dbReference>
<evidence type="ECO:0000259" key="16">
    <source>
        <dbReference type="PROSITE" id="PS51217"/>
    </source>
</evidence>
<dbReference type="GO" id="GO:0033202">
    <property type="term" value="C:DNA helicase complex"/>
    <property type="evidence" value="ECO:0007669"/>
    <property type="project" value="TreeGrafter"/>
</dbReference>
<evidence type="ECO:0000256" key="8">
    <source>
        <dbReference type="ARBA" id="ARBA00023125"/>
    </source>
</evidence>
<evidence type="ECO:0000256" key="1">
    <source>
        <dbReference type="ARBA" id="ARBA00022722"/>
    </source>
</evidence>
<evidence type="ECO:0000259" key="15">
    <source>
        <dbReference type="PROSITE" id="PS51198"/>
    </source>
</evidence>
<comment type="caution">
    <text evidence="17">The sequence shown here is derived from an EMBL/GenBank/DDBJ whole genome shotgun (WGS) entry which is preliminary data.</text>
</comment>
<dbReference type="InterPro" id="IPR011604">
    <property type="entry name" value="PDDEXK-like_dom_sf"/>
</dbReference>
<keyword evidence="7 14" id="KW-0067">ATP-binding</keyword>
<organism evidence="17 18">
    <name type="scientific">Anaerofilum hominis</name>
    <dbReference type="NCBI Taxonomy" id="2763016"/>
    <lineage>
        <taxon>Bacteria</taxon>
        <taxon>Bacillati</taxon>
        <taxon>Bacillota</taxon>
        <taxon>Clostridia</taxon>
        <taxon>Eubacteriales</taxon>
        <taxon>Oscillospiraceae</taxon>
        <taxon>Anaerofilum</taxon>
    </lineage>
</organism>
<dbReference type="AlphaFoldDB" id="A0A923I9M1"/>
<dbReference type="GO" id="GO:0005829">
    <property type="term" value="C:cytosol"/>
    <property type="evidence" value="ECO:0007669"/>
    <property type="project" value="TreeGrafter"/>
</dbReference>
<keyword evidence="18" id="KW-1185">Reference proteome</keyword>
<evidence type="ECO:0000256" key="2">
    <source>
        <dbReference type="ARBA" id="ARBA00022741"/>
    </source>
</evidence>
<dbReference type="GO" id="GO:0003677">
    <property type="term" value="F:DNA binding"/>
    <property type="evidence" value="ECO:0007669"/>
    <property type="project" value="UniProtKB-KW"/>
</dbReference>
<evidence type="ECO:0000256" key="5">
    <source>
        <dbReference type="ARBA" id="ARBA00022806"/>
    </source>
</evidence>
<dbReference type="PROSITE" id="PS51198">
    <property type="entry name" value="UVRD_HELICASE_ATP_BIND"/>
    <property type="match status" value="1"/>
</dbReference>
<dbReference type="Pfam" id="PF13361">
    <property type="entry name" value="UvrD_C"/>
    <property type="match status" value="1"/>
</dbReference>
<keyword evidence="2 14" id="KW-0547">Nucleotide-binding</keyword>
<evidence type="ECO:0000256" key="6">
    <source>
        <dbReference type="ARBA" id="ARBA00022839"/>
    </source>
</evidence>
<evidence type="ECO:0000256" key="9">
    <source>
        <dbReference type="ARBA" id="ARBA00023204"/>
    </source>
</evidence>
<evidence type="ECO:0000256" key="13">
    <source>
        <dbReference type="ARBA" id="ARBA00048988"/>
    </source>
</evidence>
<dbReference type="InterPro" id="IPR011335">
    <property type="entry name" value="Restrct_endonuc-II-like"/>
</dbReference>
<dbReference type="InterPro" id="IPR014017">
    <property type="entry name" value="DNA_helicase_UvrD-like_C"/>
</dbReference>
<evidence type="ECO:0000256" key="10">
    <source>
        <dbReference type="ARBA" id="ARBA00023235"/>
    </source>
</evidence>
<evidence type="ECO:0000256" key="12">
    <source>
        <dbReference type="ARBA" id="ARBA00034808"/>
    </source>
</evidence>
<dbReference type="GO" id="GO:0005524">
    <property type="term" value="F:ATP binding"/>
    <property type="evidence" value="ECO:0007669"/>
    <property type="project" value="UniProtKB-UniRule"/>
</dbReference>
<dbReference type="Proteomes" id="UP000659630">
    <property type="component" value="Unassembled WGS sequence"/>
</dbReference>
<dbReference type="InterPro" id="IPR000212">
    <property type="entry name" value="DNA_helicase_UvrD/REP"/>
</dbReference>
<dbReference type="InterPro" id="IPR014016">
    <property type="entry name" value="UvrD-like_ATP-bd"/>
</dbReference>
<dbReference type="Gene3D" id="3.90.320.10">
    <property type="match status" value="1"/>
</dbReference>
<dbReference type="GO" id="GO:0043138">
    <property type="term" value="F:3'-5' DNA helicase activity"/>
    <property type="evidence" value="ECO:0007669"/>
    <property type="project" value="UniProtKB-EC"/>
</dbReference>
<keyword evidence="8" id="KW-0238">DNA-binding</keyword>
<comment type="catalytic activity">
    <reaction evidence="13">
        <text>ATP + H2O = ADP + phosphate + H(+)</text>
        <dbReference type="Rhea" id="RHEA:13065"/>
        <dbReference type="ChEBI" id="CHEBI:15377"/>
        <dbReference type="ChEBI" id="CHEBI:15378"/>
        <dbReference type="ChEBI" id="CHEBI:30616"/>
        <dbReference type="ChEBI" id="CHEBI:43474"/>
        <dbReference type="ChEBI" id="CHEBI:456216"/>
        <dbReference type="EC" id="5.6.2.4"/>
    </reaction>
</comment>
<evidence type="ECO:0000313" key="17">
    <source>
        <dbReference type="EMBL" id="MBC5581442.1"/>
    </source>
</evidence>
<dbReference type="EMBL" id="JACONZ010000002">
    <property type="protein sequence ID" value="MBC5581442.1"/>
    <property type="molecule type" value="Genomic_DNA"/>
</dbReference>
<keyword evidence="3" id="KW-0227">DNA damage</keyword>
<dbReference type="Pfam" id="PF12705">
    <property type="entry name" value="PDDEXK_1"/>
    <property type="match status" value="1"/>
</dbReference>
<comment type="catalytic activity">
    <reaction evidence="11">
        <text>Couples ATP hydrolysis with the unwinding of duplex DNA by translocating in the 3'-5' direction.</text>
        <dbReference type="EC" id="5.6.2.4"/>
    </reaction>
</comment>
<dbReference type="InterPro" id="IPR038726">
    <property type="entry name" value="PDDEXK_AddAB-type"/>
</dbReference>
<dbReference type="PROSITE" id="PS51217">
    <property type="entry name" value="UVRD_HELICASE_CTER"/>
    <property type="match status" value="1"/>
</dbReference>
<evidence type="ECO:0000256" key="14">
    <source>
        <dbReference type="PROSITE-ProRule" id="PRU00560"/>
    </source>
</evidence>
<evidence type="ECO:0000256" key="7">
    <source>
        <dbReference type="ARBA" id="ARBA00022840"/>
    </source>
</evidence>
<dbReference type="GO" id="GO:0000725">
    <property type="term" value="P:recombinational repair"/>
    <property type="evidence" value="ECO:0007669"/>
    <property type="project" value="TreeGrafter"/>
</dbReference>
<keyword evidence="10" id="KW-0413">Isomerase</keyword>
<keyword evidence="4 14" id="KW-0378">Hydrolase</keyword>
<keyword evidence="5 14" id="KW-0347">Helicase</keyword>
<keyword evidence="9" id="KW-0234">DNA repair</keyword>
<keyword evidence="1" id="KW-0540">Nuclease</keyword>
<evidence type="ECO:0000256" key="4">
    <source>
        <dbReference type="ARBA" id="ARBA00022801"/>
    </source>
</evidence>
<sequence length="1168" mass="125616">MPEWTREQEIAIKDSGGALLVSASAGSGKTAVLVERALRLIAGPDPVDADRLLILTFSNAAAAELRSRLGLKLEERIRAQPADLKLRRQQMLLQRASISTVSAFCMQLLREHFSSLDIPPDFTVADDAAVYELRQSVLAEVLEESYQKPDFAAFASIFGRARSDRQAGEALLAVYDHLRALPFFDRALGQLLALYDHDGPAAESPWGAELLRGAREGAGAALALCGAALRVVDAEPALAAYRPALEGDRACFERVRDLLARGDWDGARALLAGYTPGKLSPVRGFDGPAKQLAQDLRAGVKAQAAAILEDQLLCGEEEFRQDIVAARPLVAALCEAVRLFDERFFAAKLADKVLEFSDFEHLALRLLAGEDGAPTPLAAEVRGRFDAVMVDEYQDTNAIQDLLYHLLAAPDGSDLFFVGDVKQSIYRFRKAMPEIFIEKKDRFAPYDGAHYPASLILEHNFRSSKGVIEGINYFFSQLMSRQVGELDYSGGELLLPGSGAQDTGLPGAELLVVDAAENPAFGEADAVAELIVRMVREGAPVRGGDGALRPCGFGDFCILLRSPRGAAAAFADALAARGVPAHTDLGDGILTLPEVQPMIAALRVLDNPAQDVPLAALMTSPMFDFSSTELARLRAQTPEGSLFGAVSRSAEPKARAFYEKLMTLRSEAAFLPVDAVCEKLLADTGYLLAVQVAEGEGDAGETRRSALLEFVRMAAGYAAAGSGGLSGFLRSVDNALLAKSRPAAGGAKPPAGTVSILSIHRSKGLEYPVCILADTARQFNKKDLYTAPVLRHTLLGVGLCLRGKNGARYPTAPQRAIRQALLREQLSEEMRVLYVALTRARDRLFLTAASKDPARMLGRLAVTLLGAGGLTPQVAAGAGSFADWLCMAALLHPQAEELRAAAGAAQLPLAAAPQGSLSARLVKAPLHPEGEAAGTQPAGRTAAPDPELLEALQRHFAWRYPREALLSVPAKVSVSSLVHAARDEAETPLRRPSFIYSSGLSAAERGTALHAVLQYADFAAARRDLRAELERLVREGRVSEITAAAADRAALQTFFRSPLMERMLSADRLLREYAFFTRIPAGSAAALAGPLAYEPVLVQGVADCVIEKDGELALVDYKTDRNKTPEQLRDLYAPQLALYREALQRRLGLPVGRCSLYAFALGREIEVF</sequence>
<dbReference type="Pfam" id="PF00580">
    <property type="entry name" value="UvrD-helicase"/>
    <property type="match status" value="1"/>
</dbReference>
<accession>A0A923I9M1</accession>
<dbReference type="EC" id="5.6.2.4" evidence="12"/>
<protein>
    <recommendedName>
        <fullName evidence="12">DNA 3'-5' helicase</fullName>
        <ecNumber evidence="12">5.6.2.4</ecNumber>
    </recommendedName>
</protein>
<dbReference type="RefSeq" id="WP_186887795.1">
    <property type="nucleotide sequence ID" value="NZ_JACONZ010000002.1"/>
</dbReference>
<gene>
    <name evidence="17" type="ORF">H8S23_07950</name>
</gene>
<dbReference type="InterPro" id="IPR027417">
    <property type="entry name" value="P-loop_NTPase"/>
</dbReference>
<proteinExistence type="predicted"/>
<dbReference type="SUPFAM" id="SSF52980">
    <property type="entry name" value="Restriction endonuclease-like"/>
    <property type="match status" value="1"/>
</dbReference>
<dbReference type="Gene3D" id="3.40.50.300">
    <property type="entry name" value="P-loop containing nucleotide triphosphate hydrolases"/>
    <property type="match status" value="4"/>
</dbReference>
<dbReference type="Gene3D" id="1.10.486.10">
    <property type="entry name" value="PCRA, domain 4"/>
    <property type="match status" value="1"/>
</dbReference>
<dbReference type="SUPFAM" id="SSF52540">
    <property type="entry name" value="P-loop containing nucleoside triphosphate hydrolases"/>
    <property type="match status" value="1"/>
</dbReference>
<dbReference type="PANTHER" id="PTHR11070:SF48">
    <property type="entry name" value="ATP-DEPENDENT HELICASE_NUCLEASE SUBUNIT A"/>
    <property type="match status" value="1"/>
</dbReference>
<name>A0A923I9M1_9FIRM</name>
<dbReference type="PANTHER" id="PTHR11070">
    <property type="entry name" value="UVRD / RECB / PCRA DNA HELICASE FAMILY MEMBER"/>
    <property type="match status" value="1"/>
</dbReference>
<dbReference type="Gene3D" id="6.10.250.2380">
    <property type="match status" value="1"/>
</dbReference>
<keyword evidence="6" id="KW-0269">Exonuclease</keyword>
<evidence type="ECO:0000313" key="18">
    <source>
        <dbReference type="Proteomes" id="UP000659630"/>
    </source>
</evidence>
<feature type="domain" description="UvrD-like helicase C-terminal" evidence="16">
    <location>
        <begin position="465"/>
        <end position="764"/>
    </location>
</feature>
<reference evidence="17" key="1">
    <citation type="submission" date="2020-08" db="EMBL/GenBank/DDBJ databases">
        <title>Genome public.</title>
        <authorList>
            <person name="Liu C."/>
            <person name="Sun Q."/>
        </authorList>
    </citation>
    <scope>NUCLEOTIDE SEQUENCE</scope>
    <source>
        <strain evidence="17">BX8</strain>
    </source>
</reference>
<evidence type="ECO:0000256" key="11">
    <source>
        <dbReference type="ARBA" id="ARBA00034617"/>
    </source>
</evidence>
<evidence type="ECO:0000256" key="3">
    <source>
        <dbReference type="ARBA" id="ARBA00022763"/>
    </source>
</evidence>
<feature type="domain" description="UvrD-like helicase ATP-binding" evidence="15">
    <location>
        <begin position="2"/>
        <end position="464"/>
    </location>
</feature>
<feature type="binding site" evidence="14">
    <location>
        <begin position="23"/>
        <end position="30"/>
    </location>
    <ligand>
        <name>ATP</name>
        <dbReference type="ChEBI" id="CHEBI:30616"/>
    </ligand>
</feature>